<dbReference type="AlphaFoldDB" id="A0ABD3IIY2"/>
<dbReference type="InterPro" id="IPR036770">
    <property type="entry name" value="Ankyrin_rpt-contain_sf"/>
</dbReference>
<organism evidence="1 2">
    <name type="scientific">Eucalyptus globulus</name>
    <name type="common">Tasmanian blue gum</name>
    <dbReference type="NCBI Taxonomy" id="34317"/>
    <lineage>
        <taxon>Eukaryota</taxon>
        <taxon>Viridiplantae</taxon>
        <taxon>Streptophyta</taxon>
        <taxon>Embryophyta</taxon>
        <taxon>Tracheophyta</taxon>
        <taxon>Spermatophyta</taxon>
        <taxon>Magnoliopsida</taxon>
        <taxon>eudicotyledons</taxon>
        <taxon>Gunneridae</taxon>
        <taxon>Pentapetalae</taxon>
        <taxon>rosids</taxon>
        <taxon>malvids</taxon>
        <taxon>Myrtales</taxon>
        <taxon>Myrtaceae</taxon>
        <taxon>Myrtoideae</taxon>
        <taxon>Eucalypteae</taxon>
        <taxon>Eucalyptus</taxon>
    </lineage>
</organism>
<comment type="caution">
    <text evidence="1">The sequence shown here is derived from an EMBL/GenBank/DDBJ whole genome shotgun (WGS) entry which is preliminary data.</text>
</comment>
<evidence type="ECO:0000313" key="2">
    <source>
        <dbReference type="Proteomes" id="UP001634007"/>
    </source>
</evidence>
<keyword evidence="2" id="KW-1185">Reference proteome</keyword>
<dbReference type="SUPFAM" id="SSF48403">
    <property type="entry name" value="Ankyrin repeat"/>
    <property type="match status" value="1"/>
</dbReference>
<sequence length="158" mass="17825">MDHAISIDGRDTRATPNDRLEALKGRNLPTSDNQKPLEDGDVNKIMDCDLYEATINGDVEKFINALKQVSESRKLALSLIFDQVTPSGNSLLHVAASSGSEHVMELILFHYPYLVTRKKLLRGYSAPCRRSRWKVRGDKKTDSPKKRLGNCILEEQGW</sequence>
<protein>
    <submittedName>
        <fullName evidence="1">Uncharacterized protein</fullName>
    </submittedName>
</protein>
<gene>
    <name evidence="1" type="ORF">ACJRO7_006761</name>
</gene>
<accession>A0ABD3IIY2</accession>
<evidence type="ECO:0000313" key="1">
    <source>
        <dbReference type="EMBL" id="KAL3714910.1"/>
    </source>
</evidence>
<name>A0ABD3IIY2_EUCGL</name>
<dbReference type="Proteomes" id="UP001634007">
    <property type="component" value="Unassembled WGS sequence"/>
</dbReference>
<dbReference type="EMBL" id="JBJKBG010000011">
    <property type="protein sequence ID" value="KAL3714910.1"/>
    <property type="molecule type" value="Genomic_DNA"/>
</dbReference>
<proteinExistence type="predicted"/>
<reference evidence="1 2" key="1">
    <citation type="submission" date="2024-11" db="EMBL/GenBank/DDBJ databases">
        <title>Chromosome-level genome assembly of Eucalyptus globulus Labill. provides insights into its genome evolution.</title>
        <authorList>
            <person name="Li X."/>
        </authorList>
    </citation>
    <scope>NUCLEOTIDE SEQUENCE [LARGE SCALE GENOMIC DNA]</scope>
    <source>
        <strain evidence="1">CL2024</strain>
        <tissue evidence="1">Fresh tender leaves</tissue>
    </source>
</reference>